<dbReference type="EMBL" id="FONY01000041">
    <property type="protein sequence ID" value="SFF48812.1"/>
    <property type="molecule type" value="Genomic_DNA"/>
</dbReference>
<sequence length="190" mass="21817">MFSNNLTKTILKEMKNIIYLCLLFLSTIAYAQEKPSTLDLKIGLGFGLINIPAYKLENELTKKWNRFFSSSISIGFAVGNGDNYMKSLDVIEGAINGFISPFGNQKKNNFKIGLGLAFIRSNNTRVVYKTEPPFVQVPEEWYALYEERRRNLNIIIDYERCIGKKYLIGARITSQPYFSIIPFLRFGIKL</sequence>
<gene>
    <name evidence="1" type="ORF">SAMN04488541_10417</name>
</gene>
<keyword evidence="2" id="KW-1185">Reference proteome</keyword>
<reference evidence="1 2" key="1">
    <citation type="submission" date="2016-10" db="EMBL/GenBank/DDBJ databases">
        <authorList>
            <person name="de Groot N.N."/>
        </authorList>
    </citation>
    <scope>NUCLEOTIDE SEQUENCE [LARGE SCALE GENOMIC DNA]</scope>
    <source>
        <strain>GEY</strain>
        <strain evidence="2">DSM 9560</strain>
    </source>
</reference>
<evidence type="ECO:0000313" key="2">
    <source>
        <dbReference type="Proteomes" id="UP000199513"/>
    </source>
</evidence>
<evidence type="ECO:0008006" key="3">
    <source>
        <dbReference type="Google" id="ProtNLM"/>
    </source>
</evidence>
<accession>A0A1I2J256</accession>
<organism evidence="1 2">
    <name type="scientific">Thermoflexibacter ruber</name>
    <dbReference type="NCBI Taxonomy" id="1003"/>
    <lineage>
        <taxon>Bacteria</taxon>
        <taxon>Pseudomonadati</taxon>
        <taxon>Bacteroidota</taxon>
        <taxon>Cytophagia</taxon>
        <taxon>Cytophagales</taxon>
        <taxon>Thermoflexibacteraceae</taxon>
        <taxon>Thermoflexibacter</taxon>
    </lineage>
</organism>
<proteinExistence type="predicted"/>
<name>A0A1I2J256_9BACT</name>
<protein>
    <recommendedName>
        <fullName evidence="3">Outer membrane protein beta-barrel domain-containing protein</fullName>
    </recommendedName>
</protein>
<evidence type="ECO:0000313" key="1">
    <source>
        <dbReference type="EMBL" id="SFF48812.1"/>
    </source>
</evidence>
<dbReference type="Proteomes" id="UP000199513">
    <property type="component" value="Unassembled WGS sequence"/>
</dbReference>
<dbReference type="AlphaFoldDB" id="A0A1I2J256"/>
<dbReference type="STRING" id="1003.SAMN04488541_10417"/>